<feature type="transmembrane region" description="Helical" evidence="1">
    <location>
        <begin position="34"/>
        <end position="56"/>
    </location>
</feature>
<accession>A0A2G9SEU6</accession>
<keyword evidence="1" id="KW-1133">Transmembrane helix</keyword>
<proteinExistence type="predicted"/>
<dbReference type="Proteomes" id="UP000228934">
    <property type="component" value="Unassembled WGS sequence"/>
</dbReference>
<protein>
    <submittedName>
        <fullName evidence="2">Uncharacterized protein</fullName>
    </submittedName>
</protein>
<name>A0A2G9SEU6_AQUCT</name>
<sequence>MCVCLRNTKQHLPCTCKPHKANSPASKSTTTPKAFFFFFTICLICMRCDMAVFTLIDLMRFFKMEVKYSRSSGVNQSVVG</sequence>
<keyword evidence="1" id="KW-0472">Membrane</keyword>
<organism evidence="2 3">
    <name type="scientific">Aquarana catesbeiana</name>
    <name type="common">American bullfrog</name>
    <name type="synonym">Rana catesbeiana</name>
    <dbReference type="NCBI Taxonomy" id="8400"/>
    <lineage>
        <taxon>Eukaryota</taxon>
        <taxon>Metazoa</taxon>
        <taxon>Chordata</taxon>
        <taxon>Craniata</taxon>
        <taxon>Vertebrata</taxon>
        <taxon>Euteleostomi</taxon>
        <taxon>Amphibia</taxon>
        <taxon>Batrachia</taxon>
        <taxon>Anura</taxon>
        <taxon>Neobatrachia</taxon>
        <taxon>Ranoidea</taxon>
        <taxon>Ranidae</taxon>
        <taxon>Aquarana</taxon>
    </lineage>
</organism>
<dbReference type="EMBL" id="KV924007">
    <property type="protein sequence ID" value="PIO38602.1"/>
    <property type="molecule type" value="Genomic_DNA"/>
</dbReference>
<evidence type="ECO:0000313" key="2">
    <source>
        <dbReference type="EMBL" id="PIO38602.1"/>
    </source>
</evidence>
<evidence type="ECO:0000256" key="1">
    <source>
        <dbReference type="SAM" id="Phobius"/>
    </source>
</evidence>
<keyword evidence="3" id="KW-1185">Reference proteome</keyword>
<reference evidence="3" key="1">
    <citation type="journal article" date="2017" name="Nat. Commun.">
        <title>The North American bullfrog draft genome provides insight into hormonal regulation of long noncoding RNA.</title>
        <authorList>
            <person name="Hammond S.A."/>
            <person name="Warren R.L."/>
            <person name="Vandervalk B.P."/>
            <person name="Kucuk E."/>
            <person name="Khan H."/>
            <person name="Gibb E.A."/>
            <person name="Pandoh P."/>
            <person name="Kirk H."/>
            <person name="Zhao Y."/>
            <person name="Jones M."/>
            <person name="Mungall A.J."/>
            <person name="Coope R."/>
            <person name="Pleasance S."/>
            <person name="Moore R.A."/>
            <person name="Holt R.A."/>
            <person name="Round J.M."/>
            <person name="Ohora S."/>
            <person name="Walle B.V."/>
            <person name="Veldhoen N."/>
            <person name="Helbing C.C."/>
            <person name="Birol I."/>
        </authorList>
    </citation>
    <scope>NUCLEOTIDE SEQUENCE [LARGE SCALE GENOMIC DNA]</scope>
</reference>
<evidence type="ECO:0000313" key="3">
    <source>
        <dbReference type="Proteomes" id="UP000228934"/>
    </source>
</evidence>
<dbReference type="AlphaFoldDB" id="A0A2G9SEU6"/>
<gene>
    <name evidence="2" type="ORF">AB205_0106560</name>
</gene>
<keyword evidence="1" id="KW-0812">Transmembrane</keyword>